<organism evidence="2 3">
    <name type="scientific">Rummeliibacillus stabekisii</name>
    <dbReference type="NCBI Taxonomy" id="241244"/>
    <lineage>
        <taxon>Bacteria</taxon>
        <taxon>Bacillati</taxon>
        <taxon>Bacillota</taxon>
        <taxon>Bacilli</taxon>
        <taxon>Bacillales</taxon>
        <taxon>Caryophanaceae</taxon>
        <taxon>Rummeliibacillus</taxon>
    </lineage>
</organism>
<dbReference type="PANTHER" id="PTHR34474">
    <property type="entry name" value="SIGNAL TRANSDUCTION PROTEIN TRAP"/>
    <property type="match status" value="1"/>
</dbReference>
<evidence type="ECO:0000313" key="3">
    <source>
        <dbReference type="Proteomes" id="UP000076021"/>
    </source>
</evidence>
<dbReference type="Gene3D" id="3.30.70.100">
    <property type="match status" value="1"/>
</dbReference>
<reference evidence="3" key="2">
    <citation type="submission" date="2016-03" db="EMBL/GenBank/DDBJ databases">
        <authorList>
            <person name="Ploux O."/>
        </authorList>
    </citation>
    <scope>NUCLEOTIDE SEQUENCE [LARGE SCALE GENOMIC DNA]</scope>
    <source>
        <strain evidence="3">PP9</strain>
    </source>
</reference>
<protein>
    <recommendedName>
        <fullName evidence="1">ABM domain-containing protein</fullName>
    </recommendedName>
</protein>
<dbReference type="InterPro" id="IPR011008">
    <property type="entry name" value="Dimeric_a/b-barrel"/>
</dbReference>
<dbReference type="SUPFAM" id="SSF54909">
    <property type="entry name" value="Dimeric alpha+beta barrel"/>
    <property type="match status" value="1"/>
</dbReference>
<evidence type="ECO:0000313" key="2">
    <source>
        <dbReference type="EMBL" id="AMW99832.1"/>
    </source>
</evidence>
<dbReference type="KEGG" id="rst:ATY39_10500"/>
<gene>
    <name evidence="2" type="ORF">ATY39_10500</name>
</gene>
<dbReference type="PROSITE" id="PS51725">
    <property type="entry name" value="ABM"/>
    <property type="match status" value="1"/>
</dbReference>
<dbReference type="Pfam" id="PF03992">
    <property type="entry name" value="ABM"/>
    <property type="match status" value="1"/>
</dbReference>
<dbReference type="Proteomes" id="UP000076021">
    <property type="component" value="Chromosome"/>
</dbReference>
<dbReference type="AlphaFoldDB" id="A0A143HDQ5"/>
<name>A0A143HDQ5_9BACL</name>
<dbReference type="EMBL" id="CP014806">
    <property type="protein sequence ID" value="AMW99832.1"/>
    <property type="molecule type" value="Genomic_DNA"/>
</dbReference>
<dbReference type="STRING" id="241244.ATY39_10500"/>
<dbReference type="PANTHER" id="PTHR34474:SF2">
    <property type="entry name" value="SIGNAL TRANSDUCTION PROTEIN TRAP"/>
    <property type="match status" value="1"/>
</dbReference>
<accession>A0A143HDQ5</accession>
<feature type="domain" description="ABM" evidence="1">
    <location>
        <begin position="66"/>
        <end position="156"/>
    </location>
</feature>
<dbReference type="InterPro" id="IPR007138">
    <property type="entry name" value="ABM_dom"/>
</dbReference>
<dbReference type="RefSeq" id="WP_066789553.1">
    <property type="nucleotide sequence ID" value="NZ_CP014806.1"/>
</dbReference>
<sequence length="176" mass="20546">MYVYLTSGTPEFMESIQQKHNNENMILLYGADKTVLLHESEKKSVFATPKSYEIVHQVGQLEQNGFYALNYIPVKEESHLVFEDNFLKVIEKLKEEPGFNSYRLLRPRPFQDEAYISLTVWNGPHSFEAWKASPTYKETFEHPKKNINGVDTGNIFVSHPYVKTYTTTKLEEDEEE</sequence>
<dbReference type="OrthoDB" id="2352283at2"/>
<dbReference type="InterPro" id="IPR050404">
    <property type="entry name" value="Heme-degrading_MO"/>
</dbReference>
<reference evidence="2 3" key="1">
    <citation type="journal article" date="2016" name="Genome Announc.">
        <title>Whole-Genome Sequence of Rummeliibacillus stabekisii Strain PP9 Isolated from Antarctic Soil.</title>
        <authorList>
            <person name="da Mota F.F."/>
            <person name="Vollu R.E."/>
            <person name="Jurelevicius D."/>
            <person name="Seldin L."/>
        </authorList>
    </citation>
    <scope>NUCLEOTIDE SEQUENCE [LARGE SCALE GENOMIC DNA]</scope>
    <source>
        <strain evidence="2 3">PP9</strain>
    </source>
</reference>
<evidence type="ECO:0000259" key="1">
    <source>
        <dbReference type="PROSITE" id="PS51725"/>
    </source>
</evidence>
<keyword evidence="3" id="KW-1185">Reference proteome</keyword>
<proteinExistence type="predicted"/>